<name>A0A7S8C554_9HYPH</name>
<gene>
    <name evidence="2" type="ORF">HW532_13430</name>
</gene>
<sequence>MRIAVINRHRTETLAGSEVQCDMIARGLTERGHEVVYIAANGQGPYDDCPYRVVPVPLKARAIADACERERPDIVYWRLNKHGLRHIARRLARLDIPFVFASAHINDHLRWAAKPRRRTGLRGLVTTLKHRIAAGWNHEGFRWVAAVVTNNPDHLGLAPVGRQAFIANSMTGEARPFSWPRPYVLWVSSLKPAKRPDLCIELARRLDGAGVDVLMVGERLNYPPMESIEDVPANLRYLGPKPLEEVNGMLAGARCLVTTSMPEGFSNNIIQASLQGTPTVSFEFDPGGVLRRHVLGLCSGGDIEQFVSDVGSLLDDEALAQALGRRARTHALKHFDPGRNIAALDGFLNAVAASTGGRARAGPAVRPTPGYET</sequence>
<dbReference type="RefSeq" id="WP_213160965.1">
    <property type="nucleotide sequence ID" value="NZ_CP058214.1"/>
</dbReference>
<evidence type="ECO:0000313" key="3">
    <source>
        <dbReference type="Proteomes" id="UP000593594"/>
    </source>
</evidence>
<evidence type="ECO:0000259" key="1">
    <source>
        <dbReference type="Pfam" id="PF13579"/>
    </source>
</evidence>
<dbReference type="InterPro" id="IPR028098">
    <property type="entry name" value="Glyco_trans_4-like_N"/>
</dbReference>
<accession>A0A7S8C554</accession>
<dbReference type="Proteomes" id="UP000593594">
    <property type="component" value="Chromosome"/>
</dbReference>
<dbReference type="AlphaFoldDB" id="A0A7S8C554"/>
<dbReference type="Gene3D" id="3.40.50.2000">
    <property type="entry name" value="Glycogen Phosphorylase B"/>
    <property type="match status" value="2"/>
</dbReference>
<feature type="domain" description="Glycosyltransferase subfamily 4-like N-terminal" evidence="1">
    <location>
        <begin position="16"/>
        <end position="153"/>
    </location>
</feature>
<dbReference type="Pfam" id="PF13579">
    <property type="entry name" value="Glyco_trans_4_4"/>
    <property type="match status" value="1"/>
</dbReference>
<dbReference type="Pfam" id="PF13692">
    <property type="entry name" value="Glyco_trans_1_4"/>
    <property type="match status" value="1"/>
</dbReference>
<organism evidence="2 3">
    <name type="scientific">Kaustia mangrovi</name>
    <dbReference type="NCBI Taxonomy" id="2593653"/>
    <lineage>
        <taxon>Bacteria</taxon>
        <taxon>Pseudomonadati</taxon>
        <taxon>Pseudomonadota</taxon>
        <taxon>Alphaproteobacteria</taxon>
        <taxon>Hyphomicrobiales</taxon>
        <taxon>Parvibaculaceae</taxon>
        <taxon>Kaustia</taxon>
    </lineage>
</organism>
<dbReference type="KEGG" id="kmn:HW532_13430"/>
<dbReference type="EMBL" id="CP058214">
    <property type="protein sequence ID" value="QPC43600.1"/>
    <property type="molecule type" value="Genomic_DNA"/>
</dbReference>
<evidence type="ECO:0000313" key="2">
    <source>
        <dbReference type="EMBL" id="QPC43600.1"/>
    </source>
</evidence>
<keyword evidence="2" id="KW-0808">Transferase</keyword>
<dbReference type="SUPFAM" id="SSF53756">
    <property type="entry name" value="UDP-Glycosyltransferase/glycogen phosphorylase"/>
    <property type="match status" value="1"/>
</dbReference>
<dbReference type="PANTHER" id="PTHR12526">
    <property type="entry name" value="GLYCOSYLTRANSFERASE"/>
    <property type="match status" value="1"/>
</dbReference>
<dbReference type="GO" id="GO:0016757">
    <property type="term" value="F:glycosyltransferase activity"/>
    <property type="evidence" value="ECO:0007669"/>
    <property type="project" value="UniProtKB-ARBA"/>
</dbReference>
<keyword evidence="3" id="KW-1185">Reference proteome</keyword>
<dbReference type="CDD" id="cd03801">
    <property type="entry name" value="GT4_PimA-like"/>
    <property type="match status" value="1"/>
</dbReference>
<protein>
    <submittedName>
        <fullName evidence="2">Glycosyltransferase family 4 protein</fullName>
    </submittedName>
</protein>
<reference evidence="2 3" key="1">
    <citation type="submission" date="2020-06" db="EMBL/GenBank/DDBJ databases">
        <title>Genome sequence of 2 isolates from Red Sea Mangroves.</title>
        <authorList>
            <person name="Sefrji F."/>
            <person name="Michoud G."/>
            <person name="Merlino G."/>
            <person name="Daffonchio D."/>
        </authorList>
    </citation>
    <scope>NUCLEOTIDE SEQUENCE [LARGE SCALE GENOMIC DNA]</scope>
    <source>
        <strain evidence="2 3">R1DC25</strain>
    </source>
</reference>
<proteinExistence type="predicted"/>